<organism evidence="1 2">
    <name type="scientific">Streptomyces machairae</name>
    <dbReference type="NCBI Taxonomy" id="3134109"/>
    <lineage>
        <taxon>Bacteria</taxon>
        <taxon>Bacillati</taxon>
        <taxon>Actinomycetota</taxon>
        <taxon>Actinomycetes</taxon>
        <taxon>Kitasatosporales</taxon>
        <taxon>Streptomycetaceae</taxon>
        <taxon>Streptomyces</taxon>
    </lineage>
</organism>
<dbReference type="Proteomes" id="UP001376459">
    <property type="component" value="Unassembled WGS sequence"/>
</dbReference>
<dbReference type="EMBL" id="JBBKAK010000001">
    <property type="protein sequence ID" value="MEJ8671902.1"/>
    <property type="molecule type" value="Genomic_DNA"/>
</dbReference>
<comment type="caution">
    <text evidence="1">The sequence shown here is derived from an EMBL/GenBank/DDBJ whole genome shotgun (WGS) entry which is preliminary data.</text>
</comment>
<evidence type="ECO:0000313" key="2">
    <source>
        <dbReference type="Proteomes" id="UP001376459"/>
    </source>
</evidence>
<gene>
    <name evidence="1" type="ORF">WKI71_36720</name>
</gene>
<name>A0ABU8UTG4_9ACTN</name>
<accession>A0ABU8UTG4</accession>
<proteinExistence type="predicted"/>
<evidence type="ECO:0000313" key="1">
    <source>
        <dbReference type="EMBL" id="MEJ8671902.1"/>
    </source>
</evidence>
<keyword evidence="2" id="KW-1185">Reference proteome</keyword>
<reference evidence="1 2" key="1">
    <citation type="submission" date="2024-03" db="EMBL/GenBank/DDBJ databases">
        <title>Novel Streptomyces species of biotechnological and ecological value are a feature of Machair soil.</title>
        <authorList>
            <person name="Prole J.R."/>
            <person name="Goodfellow M."/>
            <person name="Allenby N."/>
            <person name="Ward A.C."/>
        </authorList>
    </citation>
    <scope>NUCLEOTIDE SEQUENCE [LARGE SCALE GENOMIC DNA]</scope>
    <source>
        <strain evidence="1 2">MS1.AVA.1</strain>
    </source>
</reference>
<sequence length="65" mass="7848">MAELLAHVALLGRHRRTTIVGGYHWQYCGHRSHRRGLPCWRWSQWDGFCVRHNRSCWTYCHKEPS</sequence>
<protein>
    <submittedName>
        <fullName evidence="1">Uncharacterized protein</fullName>
    </submittedName>
</protein>